<dbReference type="RefSeq" id="WP_289841949.1">
    <property type="nucleotide sequence ID" value="NZ_CATKSH010000004.1"/>
</dbReference>
<evidence type="ECO:0000313" key="3">
    <source>
        <dbReference type="Proteomes" id="UP001176960"/>
    </source>
</evidence>
<dbReference type="Pfam" id="PF10741">
    <property type="entry name" value="T2SSM_b"/>
    <property type="match status" value="1"/>
</dbReference>
<name>A0AA35Y3G4_9PROT</name>
<dbReference type="Proteomes" id="UP001176960">
    <property type="component" value="Unassembled WGS sequence"/>
</dbReference>
<keyword evidence="1" id="KW-1133">Transmembrane helix</keyword>
<gene>
    <name evidence="2" type="primary">gspM</name>
    <name evidence="2" type="ORF">LMG32879_000987</name>
</gene>
<keyword evidence="3" id="KW-1185">Reference proteome</keyword>
<evidence type="ECO:0000256" key="1">
    <source>
        <dbReference type="SAM" id="Phobius"/>
    </source>
</evidence>
<dbReference type="AlphaFoldDB" id="A0AA35Y3G4"/>
<proteinExistence type="predicted"/>
<keyword evidence="1" id="KW-0812">Transmembrane</keyword>
<protein>
    <submittedName>
        <fullName evidence="2">Type II secretion system protein GspM</fullName>
    </submittedName>
</protein>
<reference evidence="2" key="1">
    <citation type="submission" date="2023-03" db="EMBL/GenBank/DDBJ databases">
        <authorList>
            <person name="Cleenwerck I."/>
        </authorList>
    </citation>
    <scope>NUCLEOTIDE SEQUENCE</scope>
    <source>
        <strain evidence="2">LMG 32879</strain>
    </source>
</reference>
<sequence length="212" mass="23038">MSTTDTPLLPEGGRGRFLALALTFLALAAVWIGVISPLWSWYAARGQAIADQRIMLEHMRAIRDTLPDLSKRVREAAAQAAGTTILLEAGTDAVAGAQLQQMTNGLLARHGVTPSEEEVIQPEASGRLRRIGVRLKFQARWSDLIGFLRDLETSRPRLFADDLRIQTVEVPDHPTGEMVETTLVVMGFRAALAVHTPTEKESAGGASNGDMK</sequence>
<comment type="caution">
    <text evidence="2">The sequence shown here is derived from an EMBL/GenBank/DDBJ whole genome shotgun (WGS) entry which is preliminary data.</text>
</comment>
<organism evidence="2 3">
    <name type="scientific">Brytella acorum</name>
    <dbReference type="NCBI Taxonomy" id="2959299"/>
    <lineage>
        <taxon>Bacteria</taxon>
        <taxon>Pseudomonadati</taxon>
        <taxon>Pseudomonadota</taxon>
        <taxon>Alphaproteobacteria</taxon>
        <taxon>Acetobacterales</taxon>
        <taxon>Acetobacteraceae</taxon>
        <taxon>Brytella</taxon>
    </lineage>
</organism>
<dbReference type="EMBL" id="CATKSH010000004">
    <property type="protein sequence ID" value="CAI9120158.1"/>
    <property type="molecule type" value="Genomic_DNA"/>
</dbReference>
<evidence type="ECO:0000313" key="2">
    <source>
        <dbReference type="EMBL" id="CAI9120158.1"/>
    </source>
</evidence>
<dbReference type="InterPro" id="IPR034756">
    <property type="entry name" value="T2SSM_b"/>
</dbReference>
<keyword evidence="1" id="KW-0472">Membrane</keyword>
<feature type="transmembrane region" description="Helical" evidence="1">
    <location>
        <begin position="17"/>
        <end position="44"/>
    </location>
</feature>
<accession>A0AA35Y3G4</accession>
<dbReference type="NCBIfam" id="NF040576">
    <property type="entry name" value="T2SS_GspM_XpsM"/>
    <property type="match status" value="1"/>
</dbReference>